<evidence type="ECO:0000313" key="3">
    <source>
        <dbReference type="Proteomes" id="UP000729402"/>
    </source>
</evidence>
<dbReference type="Proteomes" id="UP000729402">
    <property type="component" value="Unassembled WGS sequence"/>
</dbReference>
<dbReference type="EMBL" id="JAAALK010000284">
    <property type="protein sequence ID" value="KAG8069362.1"/>
    <property type="molecule type" value="Genomic_DNA"/>
</dbReference>
<accession>A0A8J5VGE8</accession>
<keyword evidence="1" id="KW-0732">Signal</keyword>
<dbReference type="AlphaFoldDB" id="A0A8J5VGE8"/>
<reference evidence="2" key="2">
    <citation type="submission" date="2021-02" db="EMBL/GenBank/DDBJ databases">
        <authorList>
            <person name="Kimball J.A."/>
            <person name="Haas M.W."/>
            <person name="Macchietto M."/>
            <person name="Kono T."/>
            <person name="Duquette J."/>
            <person name="Shao M."/>
        </authorList>
    </citation>
    <scope>NUCLEOTIDE SEQUENCE</scope>
    <source>
        <tissue evidence="2">Fresh leaf tissue</tissue>
    </source>
</reference>
<sequence>MGKWVWAWLMITHTCLPYYSHYKNIIPNPSSSPFLFYLLPPPLPSHQSPPISFFSPSTKPTTPHSVGQCTTTHRRVLAPIALSCTATHWPHRADAHHPSDAPFSVHTCNTLNYLNCEKKEMN</sequence>
<organism evidence="2 3">
    <name type="scientific">Zizania palustris</name>
    <name type="common">Northern wild rice</name>
    <dbReference type="NCBI Taxonomy" id="103762"/>
    <lineage>
        <taxon>Eukaryota</taxon>
        <taxon>Viridiplantae</taxon>
        <taxon>Streptophyta</taxon>
        <taxon>Embryophyta</taxon>
        <taxon>Tracheophyta</taxon>
        <taxon>Spermatophyta</taxon>
        <taxon>Magnoliopsida</taxon>
        <taxon>Liliopsida</taxon>
        <taxon>Poales</taxon>
        <taxon>Poaceae</taxon>
        <taxon>BOP clade</taxon>
        <taxon>Oryzoideae</taxon>
        <taxon>Oryzeae</taxon>
        <taxon>Zizaniinae</taxon>
        <taxon>Zizania</taxon>
    </lineage>
</organism>
<feature type="chain" id="PRO_5035213488" description="Secreted protein" evidence="1">
    <location>
        <begin position="18"/>
        <end position="122"/>
    </location>
</feature>
<keyword evidence="3" id="KW-1185">Reference proteome</keyword>
<evidence type="ECO:0000313" key="2">
    <source>
        <dbReference type="EMBL" id="KAG8069362.1"/>
    </source>
</evidence>
<proteinExistence type="predicted"/>
<evidence type="ECO:0000256" key="1">
    <source>
        <dbReference type="SAM" id="SignalP"/>
    </source>
</evidence>
<comment type="caution">
    <text evidence="2">The sequence shown here is derived from an EMBL/GenBank/DDBJ whole genome shotgun (WGS) entry which is preliminary data.</text>
</comment>
<evidence type="ECO:0008006" key="4">
    <source>
        <dbReference type="Google" id="ProtNLM"/>
    </source>
</evidence>
<feature type="signal peptide" evidence="1">
    <location>
        <begin position="1"/>
        <end position="17"/>
    </location>
</feature>
<gene>
    <name evidence="2" type="ORF">GUJ93_ZPchr0005g14914</name>
</gene>
<reference evidence="2" key="1">
    <citation type="journal article" date="2021" name="bioRxiv">
        <title>Whole Genome Assembly and Annotation of Northern Wild Rice, Zizania palustris L., Supports a Whole Genome Duplication in the Zizania Genus.</title>
        <authorList>
            <person name="Haas M."/>
            <person name="Kono T."/>
            <person name="Macchietto M."/>
            <person name="Millas R."/>
            <person name="McGilp L."/>
            <person name="Shao M."/>
            <person name="Duquette J."/>
            <person name="Hirsch C.N."/>
            <person name="Kimball J."/>
        </authorList>
    </citation>
    <scope>NUCLEOTIDE SEQUENCE</scope>
    <source>
        <tissue evidence="2">Fresh leaf tissue</tissue>
    </source>
</reference>
<protein>
    <recommendedName>
        <fullName evidence="4">Secreted protein</fullName>
    </recommendedName>
</protein>
<name>A0A8J5VGE8_ZIZPA</name>